<dbReference type="InterPro" id="IPR036388">
    <property type="entry name" value="WH-like_DNA-bd_sf"/>
</dbReference>
<reference evidence="3" key="1">
    <citation type="submission" date="2019-08" db="EMBL/GenBank/DDBJ databases">
        <authorList>
            <person name="Kucharzyk K."/>
            <person name="Murdoch R.W."/>
            <person name="Higgins S."/>
            <person name="Loffler F."/>
        </authorList>
    </citation>
    <scope>NUCLEOTIDE SEQUENCE</scope>
</reference>
<dbReference type="EMBL" id="VSSQ01001571">
    <property type="protein sequence ID" value="MPM09456.1"/>
    <property type="molecule type" value="Genomic_DNA"/>
</dbReference>
<sequence>MAGRKNTKEVMISNADSIKKSNELSTAKLNQGLTLNQMQLLSYAIYSTQQDGSTTFIKADFEKKFDIEQYKTQHAKEDAQRLTDIKFSIEDLENDHFEYWNVFQSIKYREGTFVFKWNDDMVPHILDLKNKYVLTDLTITASFKSGFSWTLYDYLRGMYGAWYMSLSKEALMKLFGVEKKKSYQTNTGLLKSRVLNVAIKEINEFTELDVKYEEIKQGRSIVGFKVIWSTGKGIRKASEKQLDILQSIVDAVFADALMYAGINDKTNRERAMQIVRDFQHMKHYFLRPEVGLTADKASELARKASEDLDELNDLLEAEGIEQLEVKGAVPLFNWLGDL</sequence>
<dbReference type="InterPro" id="IPR000525">
    <property type="entry name" value="Initiator_Rep_WH1"/>
</dbReference>
<feature type="coiled-coil region" evidence="1">
    <location>
        <begin position="294"/>
        <end position="321"/>
    </location>
</feature>
<dbReference type="AlphaFoldDB" id="A0A644WZY1"/>
<evidence type="ECO:0000256" key="1">
    <source>
        <dbReference type="SAM" id="Coils"/>
    </source>
</evidence>
<accession>A0A644WZY1</accession>
<comment type="caution">
    <text evidence="3">The sequence shown here is derived from an EMBL/GenBank/DDBJ whole genome shotgun (WGS) entry which is preliminary data.</text>
</comment>
<dbReference type="Pfam" id="PF21205">
    <property type="entry name" value="Rep3_C"/>
    <property type="match status" value="1"/>
</dbReference>
<dbReference type="GO" id="GO:0003887">
    <property type="term" value="F:DNA-directed DNA polymerase activity"/>
    <property type="evidence" value="ECO:0007669"/>
    <property type="project" value="InterPro"/>
</dbReference>
<dbReference type="SUPFAM" id="SSF46785">
    <property type="entry name" value="Winged helix' DNA-binding domain"/>
    <property type="match status" value="2"/>
</dbReference>
<protein>
    <recommendedName>
        <fullName evidence="2">Initiator Rep protein WH1 domain-containing protein</fullName>
    </recommendedName>
</protein>
<evidence type="ECO:0000313" key="3">
    <source>
        <dbReference type="EMBL" id="MPM09456.1"/>
    </source>
</evidence>
<name>A0A644WZY1_9ZZZZ</name>
<keyword evidence="1" id="KW-0175">Coiled coil</keyword>
<dbReference type="InterPro" id="IPR036390">
    <property type="entry name" value="WH_DNA-bd_sf"/>
</dbReference>
<dbReference type="Gene3D" id="1.10.10.10">
    <property type="entry name" value="Winged helix-like DNA-binding domain superfamily/Winged helix DNA-binding domain"/>
    <property type="match status" value="2"/>
</dbReference>
<organism evidence="3">
    <name type="scientific">bioreactor metagenome</name>
    <dbReference type="NCBI Taxonomy" id="1076179"/>
    <lineage>
        <taxon>unclassified sequences</taxon>
        <taxon>metagenomes</taxon>
        <taxon>ecological metagenomes</taxon>
    </lineage>
</organism>
<evidence type="ECO:0000259" key="2">
    <source>
        <dbReference type="Pfam" id="PF01051"/>
    </source>
</evidence>
<feature type="domain" description="Initiator Rep protein WH1" evidence="2">
    <location>
        <begin position="18"/>
        <end position="155"/>
    </location>
</feature>
<dbReference type="Pfam" id="PF01051">
    <property type="entry name" value="Rep3_N"/>
    <property type="match status" value="1"/>
</dbReference>
<proteinExistence type="predicted"/>
<dbReference type="GO" id="GO:0006270">
    <property type="term" value="P:DNA replication initiation"/>
    <property type="evidence" value="ECO:0007669"/>
    <property type="project" value="InterPro"/>
</dbReference>
<gene>
    <name evidence="3" type="ORF">SDC9_55773</name>
</gene>